<reference evidence="1" key="2">
    <citation type="submission" date="2018-10" db="UniProtKB">
        <authorList>
            <consortium name="EnsemblPlants"/>
        </authorList>
    </citation>
    <scope>IDENTIFICATION</scope>
</reference>
<dbReference type="Gramene" id="TraesLAC1B03G00336780.1">
    <property type="protein sequence ID" value="TraesLAC1B03G00336780.1.CDS1"/>
    <property type="gene ID" value="TraesLAC1B03G00336780"/>
</dbReference>
<dbReference type="EnsemblPlants" id="TraesCS1B02G302800.1">
    <property type="protein sequence ID" value="TraesCS1B02G302800.1.cds1"/>
    <property type="gene ID" value="TraesCS1B02G302800"/>
</dbReference>
<keyword evidence="2" id="KW-1185">Reference proteome</keyword>
<dbReference type="InterPro" id="IPR015915">
    <property type="entry name" value="Kelch-typ_b-propeller"/>
</dbReference>
<dbReference type="Gramene" id="TraesJUL1B03G00334190.1">
    <property type="protein sequence ID" value="TraesJUL1B03G00334190.1.CDS1"/>
    <property type="gene ID" value="TraesJUL1B03G00334190"/>
</dbReference>
<dbReference type="SUPFAM" id="SSF117281">
    <property type="entry name" value="Kelch motif"/>
    <property type="match status" value="1"/>
</dbReference>
<proteinExistence type="predicted"/>
<dbReference type="Gramene" id="TraesCS1B03G0836800.1">
    <property type="protein sequence ID" value="TraesCS1B03G0836800.1.CDS1"/>
    <property type="gene ID" value="TraesCS1B03G0836800"/>
</dbReference>
<organism evidence="1">
    <name type="scientific">Triticum aestivum</name>
    <name type="common">Wheat</name>
    <dbReference type="NCBI Taxonomy" id="4565"/>
    <lineage>
        <taxon>Eukaryota</taxon>
        <taxon>Viridiplantae</taxon>
        <taxon>Streptophyta</taxon>
        <taxon>Embryophyta</taxon>
        <taxon>Tracheophyta</taxon>
        <taxon>Spermatophyta</taxon>
        <taxon>Magnoliopsida</taxon>
        <taxon>Liliopsida</taxon>
        <taxon>Poales</taxon>
        <taxon>Poaceae</taxon>
        <taxon>BOP clade</taxon>
        <taxon>Pooideae</taxon>
        <taxon>Triticodae</taxon>
        <taxon>Triticeae</taxon>
        <taxon>Triticinae</taxon>
        <taxon>Triticum</taxon>
    </lineage>
</organism>
<dbReference type="Gramene" id="TraesJAG1B03G00333800.1">
    <property type="protein sequence ID" value="TraesJAG1B03G00333800.1.CDS1"/>
    <property type="gene ID" value="TraesJAG1B03G00333800"/>
</dbReference>
<dbReference type="OrthoDB" id="591192at2759"/>
<dbReference type="Gramene" id="TraesPARA_EIv1.0_0183280.1">
    <property type="protein sequence ID" value="TraesPARA_EIv1.0_0183280.1.CDS1"/>
    <property type="gene ID" value="TraesPARA_EIv1.0_0183280"/>
</dbReference>
<gene>
    <name evidence="1" type="primary">LOC123136617</name>
</gene>
<dbReference type="Gramene" id="TraesCLE_scaffold_007497_01G000200.1">
    <property type="protein sequence ID" value="TraesCLE_scaffold_007497_01G000200.1"/>
    <property type="gene ID" value="TraesCLE_scaffold_007497_01G000200"/>
</dbReference>
<dbReference type="RefSeq" id="XP_044411986.1">
    <property type="nucleotide sequence ID" value="XM_044556051.1"/>
</dbReference>
<dbReference type="RefSeq" id="XP_044411999.1">
    <property type="nucleotide sequence ID" value="XM_044556064.1"/>
</dbReference>
<dbReference type="OMA" id="HERCCIQ"/>
<dbReference type="STRING" id="4565.A0A3B5Z198"/>
<dbReference type="Gramene" id="TraesPARA_EIv1.0_0183280.2">
    <property type="protein sequence ID" value="TraesPARA_EIv1.0_0183280.2.CDS1"/>
    <property type="gene ID" value="TraesPARA_EIv1.0_0183280"/>
</dbReference>
<evidence type="ECO:0000313" key="2">
    <source>
        <dbReference type="Proteomes" id="UP000019116"/>
    </source>
</evidence>
<dbReference type="Gramene" id="TraesWEE_scaffold_012774_01G000200.1">
    <property type="protein sequence ID" value="TraesWEE_scaffold_012774_01G000200.1"/>
    <property type="gene ID" value="TraesWEE_scaffold_012774_01G000200"/>
</dbReference>
<dbReference type="Gramene" id="TraesNOR1B03G00338070.1">
    <property type="protein sequence ID" value="TraesNOR1B03G00338070.1.CDS1"/>
    <property type="gene ID" value="TraesNOR1B03G00338070"/>
</dbReference>
<evidence type="ECO:0008006" key="3">
    <source>
        <dbReference type="Google" id="ProtNLM"/>
    </source>
</evidence>
<sequence length="358" mass="39783">MGSRFVNLLARSCNGGPRHFSLHRMNPANLFHPTRSAVPAVQPLADAPLPPPALSFGWPGKKGELAWMNFMAFGRTGNNFLAVDQIGRTFFYDTDSRSLRTGMPMMCKPIMDPISIAVGDSLYVMSGNPGPSPGKHCFQALIHGRLPASDTNDWSWYSLQPPPPFVNDIPRFHEDEVKSSCGDVPAPYEIGAYTVVGESQIWVSTAGAGTYSYDTVSGAWSKVGNWSLPFRGRAEYIPEHNLWFGFTPNNLQLCTSDLTASSEVRPPVLQNMWTDVVRPKNWTLRDASLVPLGSGKVCIARFFVTHSDNFEDMSAYKKRENFAVLEGVEVLKAGWAHLRMVKHKSERYVFGRDLVIPL</sequence>
<dbReference type="Gramene" id="TraesLDM1B03G00334360.3">
    <property type="protein sequence ID" value="TraesLDM1B03G00334360.3.CDS1"/>
    <property type="gene ID" value="TraesLDM1B03G00334360"/>
</dbReference>
<dbReference type="Gramene" id="TraesSYM1B03G00341310.1">
    <property type="protein sequence ID" value="TraesSYM1B03G00341310.1.CDS1"/>
    <property type="gene ID" value="TraesSYM1B03G00341310"/>
</dbReference>
<reference evidence="1" key="1">
    <citation type="submission" date="2018-08" db="EMBL/GenBank/DDBJ databases">
        <authorList>
            <person name="Rossello M."/>
        </authorList>
    </citation>
    <scope>NUCLEOTIDE SEQUENCE [LARGE SCALE GENOMIC DNA]</scope>
    <source>
        <strain evidence="1">cv. Chinese Spring</strain>
    </source>
</reference>
<dbReference type="PANTHER" id="PTHR33085">
    <property type="entry name" value="OS12G0113100 PROTEIN-RELATED"/>
    <property type="match status" value="1"/>
</dbReference>
<dbReference type="Gramene" id="TraesMAC1B03G00336090.1">
    <property type="protein sequence ID" value="TraesMAC1B03G00336090.1.CDS1"/>
    <property type="gene ID" value="TraesMAC1B03G00336090"/>
</dbReference>
<dbReference type="GeneID" id="123136617"/>
<dbReference type="InterPro" id="IPR012871">
    <property type="entry name" value="DUF1668_ORYSA"/>
</dbReference>
<dbReference type="Gramene" id="TraesRN1B0100848300.1">
    <property type="protein sequence ID" value="TraesRN1B0100848300.1"/>
    <property type="gene ID" value="TraesRN1B0100848300"/>
</dbReference>
<dbReference type="PANTHER" id="PTHR33085:SF133">
    <property type="entry name" value="DUF1618 DOMAIN-CONTAINING PROTEIN"/>
    <property type="match status" value="1"/>
</dbReference>
<dbReference type="Gramene" id="TraesCS1B02G302800.1">
    <property type="protein sequence ID" value="TraesCS1B02G302800.1.cds1"/>
    <property type="gene ID" value="TraesCS1B02G302800"/>
</dbReference>
<accession>A0A3B5Z198</accession>
<dbReference type="Gramene" id="TraesLDM1B03G00334360.1">
    <property type="protein sequence ID" value="TraesLDM1B03G00334360.1.CDS1"/>
    <property type="gene ID" value="TraesLDM1B03G00334360"/>
</dbReference>
<dbReference type="Gramene" id="TraesLDM1B03G00334360.2">
    <property type="protein sequence ID" value="TraesLDM1B03G00334360.2.CDS1"/>
    <property type="gene ID" value="TraesLDM1B03G00334360"/>
</dbReference>
<dbReference type="Gramene" id="TraesSTA1B03G00332790.1">
    <property type="protein sequence ID" value="TraesSTA1B03G00332790.1.CDS1"/>
    <property type="gene ID" value="TraesSTA1B03G00332790"/>
</dbReference>
<evidence type="ECO:0000313" key="1">
    <source>
        <dbReference type="EnsemblPlants" id="TraesCS1B02G302800.1.cds1"/>
    </source>
</evidence>
<protein>
    <recommendedName>
        <fullName evidence="3">DUF1618 domain-containing protein</fullName>
    </recommendedName>
</protein>
<dbReference type="Proteomes" id="UP000019116">
    <property type="component" value="Chromosome 1B"/>
</dbReference>
<dbReference type="Gramene" id="TraesROB_scaffold_060992_01G000200.1">
    <property type="protein sequence ID" value="TraesROB_scaffold_060992_01G000200.1"/>
    <property type="gene ID" value="TraesROB_scaffold_060992_01G000200"/>
</dbReference>
<dbReference type="AlphaFoldDB" id="A0A3B5Z198"/>
<name>A0A3B5Z198_WHEAT</name>
<dbReference type="Pfam" id="PF07893">
    <property type="entry name" value="DUF1668"/>
    <property type="match status" value="1"/>
</dbReference>